<evidence type="ECO:0000256" key="1">
    <source>
        <dbReference type="ARBA" id="ARBA00022553"/>
    </source>
</evidence>
<dbReference type="PANTHER" id="PTHR43214">
    <property type="entry name" value="TWO-COMPONENT RESPONSE REGULATOR"/>
    <property type="match status" value="1"/>
</dbReference>
<name>A0A6B8RF34_9BACL</name>
<evidence type="ECO:0000259" key="7">
    <source>
        <dbReference type="PROSITE" id="PS50110"/>
    </source>
</evidence>
<dbReference type="KEGG" id="ppsc:EHS13_04210"/>
<dbReference type="InterPro" id="IPR039420">
    <property type="entry name" value="WalR-like"/>
</dbReference>
<keyword evidence="1 5" id="KW-0597">Phosphoprotein</keyword>
<dbReference type="EMBL" id="CP034235">
    <property type="protein sequence ID" value="QGQ94165.1"/>
    <property type="molecule type" value="Genomic_DNA"/>
</dbReference>
<dbReference type="CDD" id="cd17536">
    <property type="entry name" value="REC_YesN-like"/>
    <property type="match status" value="1"/>
</dbReference>
<dbReference type="RefSeq" id="WP_155699164.1">
    <property type="nucleotide sequence ID" value="NZ_CP034235.1"/>
</dbReference>
<dbReference type="PROSITE" id="PS50110">
    <property type="entry name" value="RESPONSE_REGULATORY"/>
    <property type="match status" value="1"/>
</dbReference>
<proteinExistence type="predicted"/>
<dbReference type="SUPFAM" id="SSF52172">
    <property type="entry name" value="CheY-like"/>
    <property type="match status" value="1"/>
</dbReference>
<dbReference type="InterPro" id="IPR011006">
    <property type="entry name" value="CheY-like_superfamily"/>
</dbReference>
<dbReference type="GO" id="GO:0010468">
    <property type="term" value="P:regulation of gene expression"/>
    <property type="evidence" value="ECO:0007669"/>
    <property type="project" value="UniProtKB-ARBA"/>
</dbReference>
<sequence>MYKLVIVDDEPSVRNGLRTFFDWSAYDIEVVGEAEDGDIALELIEQLQPDLILTDVLMPNMDGIRLSLALRSRFPHLKIIFITSYSILNIVQELIERYMSGYAFENQSGEFVGVVCIQAEEHKEDQLYALAEDVRDNLLRWLKISVTIGVGEQVNHLADLPHSYSQAREATDQKWYLGKNQIISMDNMKVHDENFYRFEAKENEHLLSILKSADSEKLSVVLIEIFAALSNNRREGIKYGSIVVQHKPASSRKQAYAGAEYPSSRNGRERAQSVGADY</sequence>
<keyword evidence="3" id="KW-0238">DNA-binding</keyword>
<keyword evidence="2" id="KW-0805">Transcription regulation</keyword>
<reference evidence="9" key="1">
    <citation type="submission" date="2018-11" db="EMBL/GenBank/DDBJ databases">
        <title>Complete genome sequence of Paenibacillus sp. ML311-T8.</title>
        <authorList>
            <person name="Nam Y.-D."/>
            <person name="Kang J."/>
            <person name="Chung W.-H."/>
            <person name="Park Y.S."/>
        </authorList>
    </citation>
    <scope>NUCLEOTIDE SEQUENCE [LARGE SCALE GENOMIC DNA]</scope>
    <source>
        <strain evidence="9">ML311-T8</strain>
    </source>
</reference>
<dbReference type="GO" id="GO:0000160">
    <property type="term" value="P:phosphorelay signal transduction system"/>
    <property type="evidence" value="ECO:0007669"/>
    <property type="project" value="InterPro"/>
</dbReference>
<gene>
    <name evidence="8" type="ORF">EHS13_04210</name>
</gene>
<evidence type="ECO:0000256" key="3">
    <source>
        <dbReference type="ARBA" id="ARBA00023125"/>
    </source>
</evidence>
<evidence type="ECO:0000256" key="4">
    <source>
        <dbReference type="ARBA" id="ARBA00023163"/>
    </source>
</evidence>
<organism evidence="8 9">
    <name type="scientific">Paenibacillus psychroresistens</name>
    <dbReference type="NCBI Taxonomy" id="1778678"/>
    <lineage>
        <taxon>Bacteria</taxon>
        <taxon>Bacillati</taxon>
        <taxon>Bacillota</taxon>
        <taxon>Bacilli</taxon>
        <taxon>Bacillales</taxon>
        <taxon>Paenibacillaceae</taxon>
        <taxon>Paenibacillus</taxon>
    </lineage>
</organism>
<feature type="modified residue" description="4-aspartylphosphate" evidence="5">
    <location>
        <position position="55"/>
    </location>
</feature>
<dbReference type="OrthoDB" id="9780153at2"/>
<keyword evidence="9" id="KW-1185">Reference proteome</keyword>
<evidence type="ECO:0000256" key="2">
    <source>
        <dbReference type="ARBA" id="ARBA00023015"/>
    </source>
</evidence>
<dbReference type="GO" id="GO:0003677">
    <property type="term" value="F:DNA binding"/>
    <property type="evidence" value="ECO:0007669"/>
    <property type="project" value="UniProtKB-KW"/>
</dbReference>
<feature type="domain" description="Response regulatory" evidence="7">
    <location>
        <begin position="3"/>
        <end position="120"/>
    </location>
</feature>
<dbReference type="Gene3D" id="3.40.50.2300">
    <property type="match status" value="1"/>
</dbReference>
<dbReference type="Pfam" id="PF00072">
    <property type="entry name" value="Response_reg"/>
    <property type="match status" value="1"/>
</dbReference>
<evidence type="ECO:0000256" key="6">
    <source>
        <dbReference type="SAM" id="MobiDB-lite"/>
    </source>
</evidence>
<keyword evidence="4" id="KW-0804">Transcription</keyword>
<evidence type="ECO:0000313" key="8">
    <source>
        <dbReference type="EMBL" id="QGQ94165.1"/>
    </source>
</evidence>
<dbReference type="PANTHER" id="PTHR43214:SF43">
    <property type="entry name" value="TWO-COMPONENT RESPONSE REGULATOR"/>
    <property type="match status" value="1"/>
</dbReference>
<evidence type="ECO:0000313" key="9">
    <source>
        <dbReference type="Proteomes" id="UP000426246"/>
    </source>
</evidence>
<protein>
    <submittedName>
        <fullName evidence="8">Response regulator</fullName>
    </submittedName>
</protein>
<feature type="region of interest" description="Disordered" evidence="6">
    <location>
        <begin position="250"/>
        <end position="278"/>
    </location>
</feature>
<dbReference type="AlphaFoldDB" id="A0A6B8RF34"/>
<evidence type="ECO:0000256" key="5">
    <source>
        <dbReference type="PROSITE-ProRule" id="PRU00169"/>
    </source>
</evidence>
<dbReference type="SMART" id="SM00448">
    <property type="entry name" value="REC"/>
    <property type="match status" value="1"/>
</dbReference>
<dbReference type="Proteomes" id="UP000426246">
    <property type="component" value="Chromosome"/>
</dbReference>
<accession>A0A6B8RF34</accession>
<dbReference type="InterPro" id="IPR001789">
    <property type="entry name" value="Sig_transdc_resp-reg_receiver"/>
</dbReference>